<dbReference type="Pfam" id="PF09076">
    <property type="entry name" value="Crystall_2"/>
    <property type="match status" value="1"/>
</dbReference>
<evidence type="ECO:0000313" key="3">
    <source>
        <dbReference type="EMBL" id="GAA1404887.1"/>
    </source>
</evidence>
<keyword evidence="4" id="KW-1185">Reference proteome</keyword>
<evidence type="ECO:0000313" key="4">
    <source>
        <dbReference type="Proteomes" id="UP001499863"/>
    </source>
</evidence>
<accession>A0ABP4J0Y7</accession>
<organism evidence="3 4">
    <name type="scientific">Kitasatospora putterlickiae</name>
    <dbReference type="NCBI Taxonomy" id="221725"/>
    <lineage>
        <taxon>Bacteria</taxon>
        <taxon>Bacillati</taxon>
        <taxon>Actinomycetota</taxon>
        <taxon>Actinomycetes</taxon>
        <taxon>Kitasatosporales</taxon>
        <taxon>Streptomycetaceae</taxon>
        <taxon>Kitasatospora</taxon>
    </lineage>
</organism>
<dbReference type="RefSeq" id="WP_344340180.1">
    <property type="nucleotide sequence ID" value="NZ_BAAAKJ010000286.1"/>
</dbReference>
<dbReference type="Proteomes" id="UP001499863">
    <property type="component" value="Unassembled WGS sequence"/>
</dbReference>
<comment type="caution">
    <text evidence="3">The sequence shown here is derived from an EMBL/GenBank/DDBJ whole genome shotgun (WGS) entry which is preliminary data.</text>
</comment>
<sequence length="119" mass="12877">MALRKRIAAVALAGAAAVTASVVAAGPAAAIYRVDTATCNSRSDFFTLWNYPPKVCFAENGSTSVAIYDVYEVDSGNNESYFNWYSSATGQNYTSHLYNGGWQAFNPKVKVTYINIVGR</sequence>
<name>A0ABP4J0Y7_9ACTN</name>
<proteinExistence type="predicted"/>
<dbReference type="EMBL" id="BAAAKJ010000286">
    <property type="protein sequence ID" value="GAA1404887.1"/>
    <property type="molecule type" value="Genomic_DNA"/>
</dbReference>
<dbReference type="InterPro" id="IPR015791">
    <property type="entry name" value="Antimic/Inh_G_crystallin-like"/>
</dbReference>
<gene>
    <name evidence="3" type="ORF">GCM10009639_51250</name>
</gene>
<dbReference type="InterPro" id="IPR015161">
    <property type="entry name" value="Sklp_toxin_b/g_crystallin"/>
</dbReference>
<evidence type="ECO:0000259" key="2">
    <source>
        <dbReference type="Pfam" id="PF09076"/>
    </source>
</evidence>
<dbReference type="Gene3D" id="2.60.20.30">
    <property type="match status" value="1"/>
</dbReference>
<feature type="domain" description="Streptomyces killer toxin-like beta/gamma crystallin" evidence="2">
    <location>
        <begin position="54"/>
        <end position="112"/>
    </location>
</feature>
<evidence type="ECO:0000256" key="1">
    <source>
        <dbReference type="SAM" id="SignalP"/>
    </source>
</evidence>
<feature type="chain" id="PRO_5045706639" description="Streptomyces killer toxin-like beta/gamma crystallin domain-containing protein" evidence="1">
    <location>
        <begin position="25"/>
        <end position="119"/>
    </location>
</feature>
<keyword evidence="1" id="KW-0732">Signal</keyword>
<feature type="signal peptide" evidence="1">
    <location>
        <begin position="1"/>
        <end position="24"/>
    </location>
</feature>
<reference evidence="4" key="1">
    <citation type="journal article" date="2019" name="Int. J. Syst. Evol. Microbiol.">
        <title>The Global Catalogue of Microorganisms (GCM) 10K type strain sequencing project: providing services to taxonomists for standard genome sequencing and annotation.</title>
        <authorList>
            <consortium name="The Broad Institute Genomics Platform"/>
            <consortium name="The Broad Institute Genome Sequencing Center for Infectious Disease"/>
            <person name="Wu L."/>
            <person name="Ma J."/>
        </authorList>
    </citation>
    <scope>NUCLEOTIDE SEQUENCE [LARGE SCALE GENOMIC DNA]</scope>
    <source>
        <strain evidence="4">JCM 12393</strain>
    </source>
</reference>
<protein>
    <recommendedName>
        <fullName evidence="2">Streptomyces killer toxin-like beta/gamma crystallin domain-containing protein</fullName>
    </recommendedName>
</protein>